<dbReference type="EMBL" id="FOVP01000038">
    <property type="protein sequence ID" value="SFO38729.1"/>
    <property type="molecule type" value="Genomic_DNA"/>
</dbReference>
<sequence length="163" mass="17498">MTKSITITTTAASEATGRAQSHLFDNFCELMTRVFMAFEEEEWAGDADWDIAFSQSVSDAEAAWKLVAIQAETVTAVRPISVNDLLLHRMAGLVSRAVSATSLAALEAVRSRAMHCIAQASTHIAEAVHDLAHEAQISIDQMIEHALTNGSYESPDAGLPLAA</sequence>
<gene>
    <name evidence="1" type="ORF">SAMN04487859_1384</name>
</gene>
<dbReference type="AlphaFoldDB" id="A0A1I5GS31"/>
<protein>
    <submittedName>
        <fullName evidence="1">Uncharacterized protein</fullName>
    </submittedName>
</protein>
<evidence type="ECO:0000313" key="1">
    <source>
        <dbReference type="EMBL" id="SFO38729.1"/>
    </source>
</evidence>
<dbReference type="STRING" id="1005928.SAMN04487859_1384"/>
<dbReference type="Proteomes" id="UP000198599">
    <property type="component" value="Unassembled WGS sequence"/>
</dbReference>
<proteinExistence type="predicted"/>
<dbReference type="OrthoDB" id="7743993at2"/>
<organism evidence="1 2">
    <name type="scientific">Roseovarius lutimaris</name>
    <dbReference type="NCBI Taxonomy" id="1005928"/>
    <lineage>
        <taxon>Bacteria</taxon>
        <taxon>Pseudomonadati</taxon>
        <taxon>Pseudomonadota</taxon>
        <taxon>Alphaproteobacteria</taxon>
        <taxon>Rhodobacterales</taxon>
        <taxon>Roseobacteraceae</taxon>
        <taxon>Roseovarius</taxon>
    </lineage>
</organism>
<name>A0A1I5GS31_9RHOB</name>
<accession>A0A1I5GS31</accession>
<dbReference type="RefSeq" id="WP_143076415.1">
    <property type="nucleotide sequence ID" value="NZ_FOVP01000038.1"/>
</dbReference>
<evidence type="ECO:0000313" key="2">
    <source>
        <dbReference type="Proteomes" id="UP000198599"/>
    </source>
</evidence>
<keyword evidence="2" id="KW-1185">Reference proteome</keyword>
<reference evidence="2" key="1">
    <citation type="submission" date="2016-10" db="EMBL/GenBank/DDBJ databases">
        <authorList>
            <person name="Varghese N."/>
            <person name="Submissions S."/>
        </authorList>
    </citation>
    <scope>NUCLEOTIDE SEQUENCE [LARGE SCALE GENOMIC DNA]</scope>
    <source>
        <strain evidence="2">DSM 28463</strain>
    </source>
</reference>